<keyword evidence="4" id="KW-1185">Reference proteome</keyword>
<accession>K1WL29</accession>
<dbReference type="AlphaFoldDB" id="K1WL29"/>
<feature type="region of interest" description="Disordered" evidence="1">
    <location>
        <begin position="599"/>
        <end position="626"/>
    </location>
</feature>
<protein>
    <submittedName>
        <fullName evidence="3">Uncharacterized protein</fullName>
    </submittedName>
</protein>
<reference evidence="3 4" key="1">
    <citation type="journal article" date="2012" name="BMC Genomics">
        <title>Sequencing the genome of Marssonina brunnea reveals fungus-poplar co-evolution.</title>
        <authorList>
            <person name="Zhu S."/>
            <person name="Cao Y.-Z."/>
            <person name="Jiang C."/>
            <person name="Tan B.-Y."/>
            <person name="Wang Z."/>
            <person name="Feng S."/>
            <person name="Zhang L."/>
            <person name="Su X.-H."/>
            <person name="Brejova B."/>
            <person name="Vinar T."/>
            <person name="Xu M."/>
            <person name="Wang M.-X."/>
            <person name="Zhang S.-G."/>
            <person name="Huang M.-R."/>
            <person name="Wu R."/>
            <person name="Zhou Y."/>
        </authorList>
    </citation>
    <scope>NUCLEOTIDE SEQUENCE [LARGE SCALE GENOMIC DNA]</scope>
    <source>
        <strain evidence="3 4">MB_m1</strain>
    </source>
</reference>
<gene>
    <name evidence="3" type="ORF">MBM_03408</name>
</gene>
<feature type="compositionally biased region" description="Pro residues" evidence="1">
    <location>
        <begin position="281"/>
        <end position="292"/>
    </location>
</feature>
<organism evidence="3 4">
    <name type="scientific">Marssonina brunnea f. sp. multigermtubi (strain MB_m1)</name>
    <name type="common">Marssonina leaf spot fungus</name>
    <dbReference type="NCBI Taxonomy" id="1072389"/>
    <lineage>
        <taxon>Eukaryota</taxon>
        <taxon>Fungi</taxon>
        <taxon>Dikarya</taxon>
        <taxon>Ascomycota</taxon>
        <taxon>Pezizomycotina</taxon>
        <taxon>Leotiomycetes</taxon>
        <taxon>Helotiales</taxon>
        <taxon>Drepanopezizaceae</taxon>
        <taxon>Drepanopeziza</taxon>
    </lineage>
</organism>
<evidence type="ECO:0000313" key="4">
    <source>
        <dbReference type="Proteomes" id="UP000006753"/>
    </source>
</evidence>
<evidence type="ECO:0000313" key="3">
    <source>
        <dbReference type="EMBL" id="EKD18415.1"/>
    </source>
</evidence>
<dbReference type="OrthoDB" id="5353066at2759"/>
<feature type="compositionally biased region" description="Low complexity" evidence="1">
    <location>
        <begin position="847"/>
        <end position="860"/>
    </location>
</feature>
<feature type="compositionally biased region" description="Polar residues" evidence="1">
    <location>
        <begin position="347"/>
        <end position="362"/>
    </location>
</feature>
<feature type="compositionally biased region" description="Polar residues" evidence="1">
    <location>
        <begin position="459"/>
        <end position="473"/>
    </location>
</feature>
<feature type="compositionally biased region" description="Polar residues" evidence="1">
    <location>
        <begin position="388"/>
        <end position="409"/>
    </location>
</feature>
<feature type="compositionally biased region" description="Basic and acidic residues" evidence="1">
    <location>
        <begin position="1"/>
        <end position="20"/>
    </location>
</feature>
<proteinExistence type="predicted"/>
<dbReference type="Proteomes" id="UP000006753">
    <property type="component" value="Unassembled WGS sequence"/>
</dbReference>
<dbReference type="InParanoid" id="K1WL29"/>
<feature type="region of interest" description="Disordered" evidence="1">
    <location>
        <begin position="245"/>
        <end position="370"/>
    </location>
</feature>
<feature type="transmembrane region" description="Helical" evidence="2">
    <location>
        <begin position="1101"/>
        <end position="1123"/>
    </location>
</feature>
<feature type="compositionally biased region" description="Basic and acidic residues" evidence="1">
    <location>
        <begin position="329"/>
        <end position="339"/>
    </location>
</feature>
<keyword evidence="2" id="KW-0812">Transmembrane</keyword>
<feature type="region of interest" description="Disordered" evidence="1">
    <location>
        <begin position="737"/>
        <end position="804"/>
    </location>
</feature>
<name>K1WL29_MARBU</name>
<feature type="compositionally biased region" description="Low complexity" evidence="1">
    <location>
        <begin position="61"/>
        <end position="71"/>
    </location>
</feature>
<feature type="region of interest" description="Disordered" evidence="1">
    <location>
        <begin position="846"/>
        <end position="870"/>
    </location>
</feature>
<keyword evidence="2" id="KW-0472">Membrane</keyword>
<dbReference type="EMBL" id="JH921433">
    <property type="protein sequence ID" value="EKD18415.1"/>
    <property type="molecule type" value="Genomic_DNA"/>
</dbReference>
<feature type="region of interest" description="Disordered" evidence="1">
    <location>
        <begin position="1"/>
        <end position="83"/>
    </location>
</feature>
<evidence type="ECO:0000256" key="1">
    <source>
        <dbReference type="SAM" id="MobiDB-lite"/>
    </source>
</evidence>
<feature type="compositionally biased region" description="Polar residues" evidence="1">
    <location>
        <begin position="261"/>
        <end position="272"/>
    </location>
</feature>
<dbReference type="HOGENOM" id="CLU_274977_0_0_1"/>
<feature type="transmembrane region" description="Helical" evidence="2">
    <location>
        <begin position="1056"/>
        <end position="1080"/>
    </location>
</feature>
<evidence type="ECO:0000256" key="2">
    <source>
        <dbReference type="SAM" id="Phobius"/>
    </source>
</evidence>
<sequence length="1125" mass="124222">MDSETLSRRVHDGPPPRIDARPPPTDIQPTLISVEDGFATYRENYRKSTNPFRKQEDTSDSDSSILRSSESAQSIGKRKDTPTRAVFNDLHTAYSSIISGTARSRVRNPSNSQAIAAEEDHSIALQELDPSSRPKEASFRENPPLVPFPAVLPRSRSYERGHDFLGETDEFAVAYLGEPLKPSLPERDPSVLSSLKNAIASIASPLPSHWPKERQNSVFDHDARSLEESPHDVYYVEDNSIYHSSHYHSGSQAGPHGKNGIGSSSYRHTSNHCPLIFQSPTLPPSSPPPPIGTQPYKSSRLLSSSTNISVPEGSTIGNIVQHYVSSGGREGDKNSHERPGIPARQLNLFNPQNPNKRQSPSSPLYGPLEPSELRVKKQRKTENYFGQPYSQYDQTESSDSAMPKSSSIEVQHGNRGAEYGQGTKDSQDDSGQYVNESSSDVANSTLPSLPRISHKNSHRYSQARNSLQRTGPNHSVYDDGLGYARKPLEREVSEALRRASGYSAYSVDSVSSSLLDFGAIINYGKNPANQSLVKLTEGQNGKGKGHAHSVGQHGGVHIVDKQGTGFYDESAIPSDWINSHQSIRVPINHNVANHDVCPDFPPAPPTAMGAQKSRNRRSTPDSDANDWETVGEAESAFGLFYGDENDPGMLGGAFHRAGSSIANTSDAGSSSMAIAELEDFGSTDRIAQHPGSIQYSGDYRQREVKKLKAKVPVLMPVFQEHKVNGYLADSMRLRQPQSPAYFQSPPPLSENHKHPFNSSPPDVARVITPKSILRSFLSPGGPKEKNETSKSRKAEQRSDSEWRDSYRQHGPYISTQIHPFARQGINHDRDRPNSYAYVVDHAHDESMPAMSSSEPPATSAKSRSDKDKMPLEELNDEVANLIGKKRPVFPTRIEPASARRPPGAFYQGVRTVSDQPRVVSNQNDGFAKILGNRNASKTYASKTLRPLSLVADRQPSTPVSSTIHSPYVEPNTFVYRSPLAPLKVRTWEKLYSVSRLFEFKERAKADGFHNSRSTISADESERLARRHVYEPPRLMSRDGRGGSIYNSLSRKSKISWVAFAICAIFPPALVLYSLGVLDCVMASYSENEFYEFGKKQKKWAMIVMGIELLVIGILVAAAVGQYLRK</sequence>
<feature type="compositionally biased region" description="Polar residues" evidence="1">
    <location>
        <begin position="429"/>
        <end position="447"/>
    </location>
</feature>
<feature type="region of interest" description="Disordered" evidence="1">
    <location>
        <begin position="383"/>
        <end position="481"/>
    </location>
</feature>
<dbReference type="KEGG" id="mbe:MBM_03408"/>
<dbReference type="STRING" id="1072389.K1WL29"/>
<keyword evidence="2" id="KW-1133">Transmembrane helix</keyword>
<feature type="compositionally biased region" description="Basic and acidic residues" evidence="1">
    <location>
        <begin position="782"/>
        <end position="804"/>
    </location>
</feature>
<dbReference type="OMA" id="PVFREHK"/>
<dbReference type="eggNOG" id="ENOG502SGVE">
    <property type="taxonomic scope" value="Eukaryota"/>
</dbReference>